<gene>
    <name evidence="2" type="ORF">P691DRAFT_768316</name>
</gene>
<proteinExistence type="predicted"/>
<dbReference type="EMBL" id="MU152897">
    <property type="protein sequence ID" value="KAF9440078.1"/>
    <property type="molecule type" value="Genomic_DNA"/>
</dbReference>
<protein>
    <submittedName>
        <fullName evidence="2">Uncharacterized protein</fullName>
    </submittedName>
</protein>
<comment type="caution">
    <text evidence="2">The sequence shown here is derived from an EMBL/GenBank/DDBJ whole genome shotgun (WGS) entry which is preliminary data.</text>
</comment>
<evidence type="ECO:0000313" key="2">
    <source>
        <dbReference type="EMBL" id="KAF9440078.1"/>
    </source>
</evidence>
<keyword evidence="3" id="KW-1185">Reference proteome</keyword>
<reference evidence="2" key="1">
    <citation type="submission" date="2020-11" db="EMBL/GenBank/DDBJ databases">
        <authorList>
            <consortium name="DOE Joint Genome Institute"/>
            <person name="Ahrendt S."/>
            <person name="Riley R."/>
            <person name="Andreopoulos W."/>
            <person name="Labutti K."/>
            <person name="Pangilinan J."/>
            <person name="Ruiz-Duenas F.J."/>
            <person name="Barrasa J.M."/>
            <person name="Sanchez-Garcia M."/>
            <person name="Camarero S."/>
            <person name="Miyauchi S."/>
            <person name="Serrano A."/>
            <person name="Linde D."/>
            <person name="Babiker R."/>
            <person name="Drula E."/>
            <person name="Ayuso-Fernandez I."/>
            <person name="Pacheco R."/>
            <person name="Padilla G."/>
            <person name="Ferreira P."/>
            <person name="Barriuso J."/>
            <person name="Kellner H."/>
            <person name="Castanera R."/>
            <person name="Alfaro M."/>
            <person name="Ramirez L."/>
            <person name="Pisabarro A.G."/>
            <person name="Kuo A."/>
            <person name="Tritt A."/>
            <person name="Lipzen A."/>
            <person name="He G."/>
            <person name="Yan M."/>
            <person name="Ng V."/>
            <person name="Cullen D."/>
            <person name="Martin F."/>
            <person name="Rosso M.-N."/>
            <person name="Henrissat B."/>
            <person name="Hibbett D."/>
            <person name="Martinez A.T."/>
            <person name="Grigoriev I.V."/>
        </authorList>
    </citation>
    <scope>NUCLEOTIDE SEQUENCE</scope>
    <source>
        <strain evidence="2">MF-IS2</strain>
    </source>
</reference>
<name>A0A9P6BW05_9AGAR</name>
<feature type="region of interest" description="Disordered" evidence="1">
    <location>
        <begin position="27"/>
        <end position="47"/>
    </location>
</feature>
<evidence type="ECO:0000313" key="3">
    <source>
        <dbReference type="Proteomes" id="UP000807342"/>
    </source>
</evidence>
<sequence length="246" mass="26956">MTNESTDTPVAPVSLLKDKGNLLNETHAPALLDNGDPPNKTHAPAAPYPLLENNVRLLNEGPLKSSNKGIIEGEGTDEEVSREMASEMSGGDEEDGEGTDCVHSDFISAFVFEERRRPNRAVFFTSSTFRNATGFPEVTYQIYDTFREKFVDLPSFANIDCWYGCNPFLILKQDGLHDKNCPELHSYIGHLTISCIADRDGMTPTDIVSTLPPSSPPPPSIADTNTLSKGIELRIAQLGIKRCCPV</sequence>
<dbReference type="Proteomes" id="UP000807342">
    <property type="component" value="Unassembled WGS sequence"/>
</dbReference>
<evidence type="ECO:0000256" key="1">
    <source>
        <dbReference type="SAM" id="MobiDB-lite"/>
    </source>
</evidence>
<dbReference type="AlphaFoldDB" id="A0A9P6BW05"/>
<accession>A0A9P6BW05</accession>
<organism evidence="2 3">
    <name type="scientific">Macrolepiota fuliginosa MF-IS2</name>
    <dbReference type="NCBI Taxonomy" id="1400762"/>
    <lineage>
        <taxon>Eukaryota</taxon>
        <taxon>Fungi</taxon>
        <taxon>Dikarya</taxon>
        <taxon>Basidiomycota</taxon>
        <taxon>Agaricomycotina</taxon>
        <taxon>Agaricomycetes</taxon>
        <taxon>Agaricomycetidae</taxon>
        <taxon>Agaricales</taxon>
        <taxon>Agaricineae</taxon>
        <taxon>Agaricaceae</taxon>
        <taxon>Macrolepiota</taxon>
    </lineage>
</organism>
<dbReference type="OrthoDB" id="3128758at2759"/>